<proteinExistence type="predicted"/>
<keyword evidence="2" id="KW-1185">Reference proteome</keyword>
<dbReference type="AlphaFoldDB" id="A0A2R6NVE2"/>
<reference evidence="1 2" key="1">
    <citation type="submission" date="2018-02" db="EMBL/GenBank/DDBJ databases">
        <title>Genome sequence of the basidiomycete white-rot fungus Phlebia centrifuga.</title>
        <authorList>
            <person name="Granchi Z."/>
            <person name="Peng M."/>
            <person name="de Vries R.P."/>
            <person name="Hilden K."/>
            <person name="Makela M.R."/>
            <person name="Grigoriev I."/>
            <person name="Riley R."/>
        </authorList>
    </citation>
    <scope>NUCLEOTIDE SEQUENCE [LARGE SCALE GENOMIC DNA]</scope>
    <source>
        <strain evidence="1 2">FBCC195</strain>
    </source>
</reference>
<name>A0A2R6NVE2_9APHY</name>
<dbReference type="Proteomes" id="UP000186601">
    <property type="component" value="Unassembled WGS sequence"/>
</dbReference>
<comment type="caution">
    <text evidence="1">The sequence shown here is derived from an EMBL/GenBank/DDBJ whole genome shotgun (WGS) entry which is preliminary data.</text>
</comment>
<dbReference type="EMBL" id="MLYV02000792">
    <property type="protein sequence ID" value="PSR77504.1"/>
    <property type="molecule type" value="Genomic_DNA"/>
</dbReference>
<protein>
    <submittedName>
        <fullName evidence="1">Uncharacterized protein</fullName>
    </submittedName>
</protein>
<organism evidence="1 2">
    <name type="scientific">Hermanssonia centrifuga</name>
    <dbReference type="NCBI Taxonomy" id="98765"/>
    <lineage>
        <taxon>Eukaryota</taxon>
        <taxon>Fungi</taxon>
        <taxon>Dikarya</taxon>
        <taxon>Basidiomycota</taxon>
        <taxon>Agaricomycotina</taxon>
        <taxon>Agaricomycetes</taxon>
        <taxon>Polyporales</taxon>
        <taxon>Meruliaceae</taxon>
        <taxon>Hermanssonia</taxon>
    </lineage>
</organism>
<gene>
    <name evidence="1" type="ORF">PHLCEN_2v7844</name>
</gene>
<evidence type="ECO:0000313" key="1">
    <source>
        <dbReference type="EMBL" id="PSR77504.1"/>
    </source>
</evidence>
<accession>A0A2R6NVE2</accession>
<sequence>MICLVPKFQKVSCRECVARHLLVGCGVSDSLQVAQETVYIHQRAAGICDERSKWMKAAGVE</sequence>
<evidence type="ECO:0000313" key="2">
    <source>
        <dbReference type="Proteomes" id="UP000186601"/>
    </source>
</evidence>